<comment type="caution">
    <text evidence="3">The sequence shown here is derived from an EMBL/GenBank/DDBJ whole genome shotgun (WGS) entry which is preliminary data.</text>
</comment>
<feature type="chain" id="PRO_5017052185" evidence="1">
    <location>
        <begin position="28"/>
        <end position="360"/>
    </location>
</feature>
<protein>
    <submittedName>
        <fullName evidence="3">Class C beta-lactamase-related serine hydrolase</fullName>
    </submittedName>
</protein>
<keyword evidence="3" id="KW-0378">Hydrolase</keyword>
<evidence type="ECO:0000313" key="4">
    <source>
        <dbReference type="Proteomes" id="UP000261828"/>
    </source>
</evidence>
<keyword evidence="1" id="KW-0732">Signal</keyword>
<feature type="signal peptide" evidence="1">
    <location>
        <begin position="1"/>
        <end position="27"/>
    </location>
</feature>
<dbReference type="Proteomes" id="UP000261828">
    <property type="component" value="Unassembled WGS sequence"/>
</dbReference>
<keyword evidence="4" id="KW-1185">Reference proteome</keyword>
<dbReference type="InterPro" id="IPR050789">
    <property type="entry name" value="Diverse_Enzym_Activities"/>
</dbReference>
<accession>A0A371JQJ5</accession>
<dbReference type="RefSeq" id="WP_116184315.1">
    <property type="nucleotide sequence ID" value="NZ_QTJX01000002.1"/>
</dbReference>
<dbReference type="Pfam" id="PF00144">
    <property type="entry name" value="Beta-lactamase"/>
    <property type="match status" value="1"/>
</dbReference>
<dbReference type="Gene3D" id="3.40.710.10">
    <property type="entry name" value="DD-peptidase/beta-lactamase superfamily"/>
    <property type="match status" value="1"/>
</dbReference>
<organism evidence="3 4">
    <name type="scientific">Flagellimonas nanhaiensis</name>
    <dbReference type="NCBI Taxonomy" id="2292706"/>
    <lineage>
        <taxon>Bacteria</taxon>
        <taxon>Pseudomonadati</taxon>
        <taxon>Bacteroidota</taxon>
        <taxon>Flavobacteriia</taxon>
        <taxon>Flavobacteriales</taxon>
        <taxon>Flavobacteriaceae</taxon>
        <taxon>Flagellimonas</taxon>
    </lineage>
</organism>
<name>A0A371JQJ5_9FLAO</name>
<proteinExistence type="predicted"/>
<evidence type="ECO:0000313" key="3">
    <source>
        <dbReference type="EMBL" id="RDY59703.1"/>
    </source>
</evidence>
<dbReference type="EMBL" id="QTJX01000002">
    <property type="protein sequence ID" value="RDY59703.1"/>
    <property type="molecule type" value="Genomic_DNA"/>
</dbReference>
<feature type="domain" description="Beta-lactamase-related" evidence="2">
    <location>
        <begin position="62"/>
        <end position="341"/>
    </location>
</feature>
<evidence type="ECO:0000259" key="2">
    <source>
        <dbReference type="Pfam" id="PF00144"/>
    </source>
</evidence>
<evidence type="ECO:0000256" key="1">
    <source>
        <dbReference type="SAM" id="SignalP"/>
    </source>
</evidence>
<dbReference type="InterPro" id="IPR012338">
    <property type="entry name" value="Beta-lactam/transpept-like"/>
</dbReference>
<dbReference type="OrthoDB" id="9773047at2"/>
<dbReference type="PANTHER" id="PTHR43283">
    <property type="entry name" value="BETA-LACTAMASE-RELATED"/>
    <property type="match status" value="1"/>
</dbReference>
<dbReference type="AlphaFoldDB" id="A0A371JQJ5"/>
<dbReference type="GO" id="GO:0016787">
    <property type="term" value="F:hydrolase activity"/>
    <property type="evidence" value="ECO:0007669"/>
    <property type="project" value="UniProtKB-KW"/>
</dbReference>
<gene>
    <name evidence="3" type="ORF">DX873_10070</name>
</gene>
<dbReference type="SUPFAM" id="SSF56601">
    <property type="entry name" value="beta-lactamase/transpeptidase-like"/>
    <property type="match status" value="1"/>
</dbReference>
<dbReference type="PANTHER" id="PTHR43283:SF7">
    <property type="entry name" value="BETA-LACTAMASE-RELATED DOMAIN-CONTAINING PROTEIN"/>
    <property type="match status" value="1"/>
</dbReference>
<reference evidence="3 4" key="1">
    <citation type="submission" date="2018-08" db="EMBL/GenBank/DDBJ databases">
        <title>Muricauda nanhaiensis sp. nov., isolated from seawater of the South China Sea.</title>
        <authorList>
            <person name="Dang Y."/>
        </authorList>
    </citation>
    <scope>NUCLEOTIDE SEQUENCE [LARGE SCALE GENOMIC DNA]</scope>
    <source>
        <strain evidence="3 4">SM1704</strain>
    </source>
</reference>
<sequence>MMIKSKISFISLCSILFVLGVVYTSSAQQGTYNFPGEHWDYVENVEDLGYSIKDLEKAKTYSESINTEAVIIVVKGKILYEWGSVETKYNTHSIRKSFLSALYGNYVKQGIIDLDLSMEQLGIDDKPPLSEEEKKATIRDCLKARSGIYHPALYESAGMKALKPERFTEKAGIHWYYNNWDFNVSGTIFTKLTGKDIFESIKAEIADPIQMEDYSPEDGHYVSGAESIHRAYPFRVTARDLARFGLLMLNKGKWKEKQLIPKDWVEESTSYHSDATLYASDGYGYMWWVAKDYNKYPHLPGVELKEGTYSARGSGGHYVLVIPEYDMVIVHRVNTDKENNRVENGEFGKLVKLILESSSN</sequence>
<dbReference type="InterPro" id="IPR001466">
    <property type="entry name" value="Beta-lactam-related"/>
</dbReference>